<dbReference type="PANTHER" id="PTHR39210:SF1">
    <property type="entry name" value="HEPARIN-SULFATE LYASE"/>
    <property type="match status" value="1"/>
</dbReference>
<evidence type="ECO:0000256" key="2">
    <source>
        <dbReference type="ARBA" id="ARBA00022729"/>
    </source>
</evidence>
<keyword evidence="3" id="KW-0574">Periplasm</keyword>
<comment type="caution">
    <text evidence="6">The sequence shown here is derived from an EMBL/GenBank/DDBJ whole genome shotgun (WGS) entry which is preliminary data.</text>
</comment>
<dbReference type="GO" id="GO:0016829">
    <property type="term" value="F:lyase activity"/>
    <property type="evidence" value="ECO:0007669"/>
    <property type="project" value="UniProtKB-KW"/>
</dbReference>
<proteinExistence type="predicted"/>
<evidence type="ECO:0000313" key="7">
    <source>
        <dbReference type="Proteomes" id="UP001183629"/>
    </source>
</evidence>
<keyword evidence="2" id="KW-0732">Signal</keyword>
<evidence type="ECO:0000259" key="5">
    <source>
        <dbReference type="Pfam" id="PF07940"/>
    </source>
</evidence>
<dbReference type="AlphaFoldDB" id="A0AAE3ZJG7"/>
<dbReference type="SUPFAM" id="SSF48230">
    <property type="entry name" value="Chondroitin AC/alginate lyase"/>
    <property type="match status" value="1"/>
</dbReference>
<feature type="domain" description="Heparinase II/III-like C-terminal" evidence="5">
    <location>
        <begin position="375"/>
        <end position="536"/>
    </location>
</feature>
<comment type="subcellular location">
    <subcellularLocation>
        <location evidence="1">Periplasm</location>
    </subcellularLocation>
</comment>
<dbReference type="Gene3D" id="2.70.98.70">
    <property type="match status" value="1"/>
</dbReference>
<evidence type="ECO:0000256" key="3">
    <source>
        <dbReference type="ARBA" id="ARBA00022764"/>
    </source>
</evidence>
<dbReference type="RefSeq" id="WP_310409785.1">
    <property type="nucleotide sequence ID" value="NZ_JAVDYC010000001.1"/>
</dbReference>
<evidence type="ECO:0000256" key="1">
    <source>
        <dbReference type="ARBA" id="ARBA00004418"/>
    </source>
</evidence>
<dbReference type="Proteomes" id="UP001183629">
    <property type="component" value="Unassembled WGS sequence"/>
</dbReference>
<gene>
    <name evidence="6" type="ORF">J2S44_001272</name>
</gene>
<keyword evidence="7" id="KW-1185">Reference proteome</keyword>
<dbReference type="EMBL" id="JAVDYC010000001">
    <property type="protein sequence ID" value="MDR7321022.1"/>
    <property type="molecule type" value="Genomic_DNA"/>
</dbReference>
<dbReference type="Pfam" id="PF07940">
    <property type="entry name" value="Hepar_II_III_C"/>
    <property type="match status" value="1"/>
</dbReference>
<protein>
    <recommendedName>
        <fullName evidence="5">Heparinase II/III-like C-terminal domain-containing protein</fullName>
    </recommendedName>
</protein>
<keyword evidence="4" id="KW-0456">Lyase</keyword>
<sequence>MRTDQPGPLSAALREGRLAPRAGVDRAAFADVPAPTRDGIVAIADETLGTPWPQPTLTHWRAYLREGSRLAWEEPYFARRHRLHATALALALTGDADRYADELLDGVWLLAEETTWCLPAHDDLALGPERVVPDPARPYLDLFAAETAATLAWIRCLHADLFATVPGTAERVTAEIRRRVLDPFRTDGPGYPWFGAPMNWNPWIISNVIAAALLTDDDPAPIVAAAVRSLDAYLDGVPGDGGCPEGISYWWHSGARLFEALELLGVPAAVWSTPLIHRIARFPLTAHLGGEWSASFGDGAARVPHAHGRARKDHLSPALLHRYGRAVGDDEITAFARASRGDDPLTTLPSPMGRAIAALTDPVWRDAAPRTFPAPPVQWLPETQVASLRGGALHLIAKAGHNDEPHNHNDVGSFVLAVHGEPVVVDAGTGVYDRDSFGPDRYRAWFTRSAFHSVPEIDGHEQRPGPGFAARYVRLAGRTFTLDLAGAYPPEAGIESLRRTFTVDDDLVTLTDAWRLDHRPQRIRLRLLLRDDHRAVRIALPGHVRPRTEHLDLTDPQLHAVWGDRLTLMTLDVTAPAVTGEVTIRFTPGRAAT</sequence>
<reference evidence="6 7" key="1">
    <citation type="submission" date="2023-07" db="EMBL/GenBank/DDBJ databases">
        <title>Sequencing the genomes of 1000 actinobacteria strains.</title>
        <authorList>
            <person name="Klenk H.-P."/>
        </authorList>
    </citation>
    <scope>NUCLEOTIDE SEQUENCE [LARGE SCALE GENOMIC DNA]</scope>
    <source>
        <strain evidence="6 7">DSM 44711</strain>
    </source>
</reference>
<evidence type="ECO:0000313" key="6">
    <source>
        <dbReference type="EMBL" id="MDR7321022.1"/>
    </source>
</evidence>
<accession>A0AAE3ZJG7</accession>
<name>A0AAE3ZJG7_9ACTN</name>
<evidence type="ECO:0000256" key="4">
    <source>
        <dbReference type="ARBA" id="ARBA00023239"/>
    </source>
</evidence>
<organism evidence="6 7">
    <name type="scientific">Catenuloplanes niger</name>
    <dbReference type="NCBI Taxonomy" id="587534"/>
    <lineage>
        <taxon>Bacteria</taxon>
        <taxon>Bacillati</taxon>
        <taxon>Actinomycetota</taxon>
        <taxon>Actinomycetes</taxon>
        <taxon>Micromonosporales</taxon>
        <taxon>Micromonosporaceae</taxon>
        <taxon>Catenuloplanes</taxon>
    </lineage>
</organism>
<dbReference type="PANTHER" id="PTHR39210">
    <property type="entry name" value="HEPARIN-SULFATE LYASE"/>
    <property type="match status" value="1"/>
</dbReference>
<dbReference type="Gene3D" id="1.50.10.100">
    <property type="entry name" value="Chondroitin AC/alginate lyase"/>
    <property type="match status" value="1"/>
</dbReference>
<dbReference type="InterPro" id="IPR008929">
    <property type="entry name" value="Chondroitin_lyas"/>
</dbReference>
<dbReference type="GO" id="GO:0042597">
    <property type="term" value="C:periplasmic space"/>
    <property type="evidence" value="ECO:0007669"/>
    <property type="project" value="UniProtKB-SubCell"/>
</dbReference>
<dbReference type="InterPro" id="IPR012480">
    <property type="entry name" value="Hepar_II_III_C"/>
</dbReference>